<dbReference type="Proteomes" id="UP000470213">
    <property type="component" value="Unassembled WGS sequence"/>
</dbReference>
<evidence type="ECO:0000256" key="1">
    <source>
        <dbReference type="ARBA" id="ARBA00004571"/>
    </source>
</evidence>
<evidence type="ECO:0000313" key="17">
    <source>
        <dbReference type="Proteomes" id="UP000470213"/>
    </source>
</evidence>
<keyword evidence="9 16" id="KW-0675">Receptor</keyword>
<evidence type="ECO:0000256" key="2">
    <source>
        <dbReference type="ARBA" id="ARBA00008143"/>
    </source>
</evidence>
<evidence type="ECO:0000256" key="7">
    <source>
        <dbReference type="ARBA" id="ARBA00023077"/>
    </source>
</evidence>
<evidence type="ECO:0000259" key="14">
    <source>
        <dbReference type="Pfam" id="PF00593"/>
    </source>
</evidence>
<keyword evidence="3 11" id="KW-0813">Transport</keyword>
<dbReference type="Pfam" id="PF00593">
    <property type="entry name" value="TonB_dep_Rec_b-barrel"/>
    <property type="match status" value="1"/>
</dbReference>
<name>A0A7X5LLG6_9ALTE</name>
<dbReference type="InterPro" id="IPR000531">
    <property type="entry name" value="Beta-barrel_TonB"/>
</dbReference>
<dbReference type="InterPro" id="IPR012910">
    <property type="entry name" value="Plug_dom"/>
</dbReference>
<comment type="subcellular location">
    <subcellularLocation>
        <location evidence="1 11">Cell outer membrane</location>
        <topology evidence="1 11">Multi-pass membrane protein</topology>
    </subcellularLocation>
</comment>
<dbReference type="Pfam" id="PF07715">
    <property type="entry name" value="Plug"/>
    <property type="match status" value="1"/>
</dbReference>
<feature type="domain" description="TonB-dependent receptor-like beta-barrel" evidence="14">
    <location>
        <begin position="214"/>
        <end position="617"/>
    </location>
</feature>
<dbReference type="InterPro" id="IPR037066">
    <property type="entry name" value="Plug_dom_sf"/>
</dbReference>
<dbReference type="InterPro" id="IPR039426">
    <property type="entry name" value="TonB-dep_rcpt-like"/>
</dbReference>
<reference evidence="16 17" key="1">
    <citation type="submission" date="2020-01" db="EMBL/GenBank/DDBJ databases">
        <authorList>
            <person name="Chen J."/>
            <person name="Zhu S."/>
            <person name="Yang J."/>
        </authorList>
    </citation>
    <scope>NUCLEOTIDE SEQUENCE [LARGE SCALE GENOMIC DNA]</scope>
    <source>
        <strain evidence="16 17">345S023</strain>
    </source>
</reference>
<dbReference type="RefSeq" id="WP_163085346.1">
    <property type="nucleotide sequence ID" value="NZ_JAAAWN010000011.1"/>
</dbReference>
<evidence type="ECO:0000313" key="16">
    <source>
        <dbReference type="EMBL" id="NDV91538.1"/>
    </source>
</evidence>
<evidence type="ECO:0000256" key="8">
    <source>
        <dbReference type="ARBA" id="ARBA00023136"/>
    </source>
</evidence>
<evidence type="ECO:0000256" key="6">
    <source>
        <dbReference type="ARBA" id="ARBA00022729"/>
    </source>
</evidence>
<keyword evidence="17" id="KW-1185">Reference proteome</keyword>
<comment type="caution">
    <text evidence="16">The sequence shown here is derived from an EMBL/GenBank/DDBJ whole genome shotgun (WGS) entry which is preliminary data.</text>
</comment>
<keyword evidence="4 11" id="KW-1134">Transmembrane beta strand</keyword>
<dbReference type="Gene3D" id="2.40.170.20">
    <property type="entry name" value="TonB-dependent receptor, beta-barrel domain"/>
    <property type="match status" value="1"/>
</dbReference>
<protein>
    <submittedName>
        <fullName evidence="16">TonB-dependent receptor</fullName>
    </submittedName>
</protein>
<dbReference type="Gene3D" id="2.170.130.10">
    <property type="entry name" value="TonB-dependent receptor, plug domain"/>
    <property type="match status" value="1"/>
</dbReference>
<keyword evidence="6 13" id="KW-0732">Signal</keyword>
<keyword evidence="7 12" id="KW-0798">TonB box</keyword>
<accession>A0A7X5LLG6</accession>
<dbReference type="PANTHER" id="PTHR30069">
    <property type="entry name" value="TONB-DEPENDENT OUTER MEMBRANE RECEPTOR"/>
    <property type="match status" value="1"/>
</dbReference>
<feature type="domain" description="TonB-dependent receptor plug" evidence="15">
    <location>
        <begin position="49"/>
        <end position="155"/>
    </location>
</feature>
<evidence type="ECO:0000256" key="11">
    <source>
        <dbReference type="PROSITE-ProRule" id="PRU01360"/>
    </source>
</evidence>
<keyword evidence="5 11" id="KW-0812">Transmembrane</keyword>
<dbReference type="CDD" id="cd01347">
    <property type="entry name" value="ligand_gated_channel"/>
    <property type="match status" value="1"/>
</dbReference>
<dbReference type="PROSITE" id="PS52016">
    <property type="entry name" value="TONB_DEPENDENT_REC_3"/>
    <property type="match status" value="1"/>
</dbReference>
<evidence type="ECO:0000256" key="3">
    <source>
        <dbReference type="ARBA" id="ARBA00022448"/>
    </source>
</evidence>
<evidence type="ECO:0000256" key="10">
    <source>
        <dbReference type="ARBA" id="ARBA00023237"/>
    </source>
</evidence>
<evidence type="ECO:0000256" key="9">
    <source>
        <dbReference type="ARBA" id="ARBA00023170"/>
    </source>
</evidence>
<keyword evidence="8 11" id="KW-0472">Membrane</keyword>
<dbReference type="EMBL" id="JAAAWN010000011">
    <property type="protein sequence ID" value="NDV91538.1"/>
    <property type="molecule type" value="Genomic_DNA"/>
</dbReference>
<evidence type="ECO:0000256" key="4">
    <source>
        <dbReference type="ARBA" id="ARBA00022452"/>
    </source>
</evidence>
<evidence type="ECO:0000256" key="12">
    <source>
        <dbReference type="RuleBase" id="RU003357"/>
    </source>
</evidence>
<dbReference type="GO" id="GO:0015344">
    <property type="term" value="F:siderophore uptake transmembrane transporter activity"/>
    <property type="evidence" value="ECO:0007669"/>
    <property type="project" value="TreeGrafter"/>
</dbReference>
<dbReference type="PANTHER" id="PTHR30069:SF29">
    <property type="entry name" value="HEMOGLOBIN AND HEMOGLOBIN-HAPTOGLOBIN-BINDING PROTEIN 1-RELATED"/>
    <property type="match status" value="1"/>
</dbReference>
<dbReference type="GO" id="GO:0009279">
    <property type="term" value="C:cell outer membrane"/>
    <property type="evidence" value="ECO:0007669"/>
    <property type="project" value="UniProtKB-SubCell"/>
</dbReference>
<evidence type="ECO:0000259" key="15">
    <source>
        <dbReference type="Pfam" id="PF07715"/>
    </source>
</evidence>
<organism evidence="16 17">
    <name type="scientific">Alteromonas profundi</name>
    <dbReference type="NCBI Taxonomy" id="2696062"/>
    <lineage>
        <taxon>Bacteria</taxon>
        <taxon>Pseudomonadati</taxon>
        <taxon>Pseudomonadota</taxon>
        <taxon>Gammaproteobacteria</taxon>
        <taxon>Alteromonadales</taxon>
        <taxon>Alteromonadaceae</taxon>
        <taxon>Alteromonas/Salinimonas group</taxon>
        <taxon>Alteromonas</taxon>
    </lineage>
</organism>
<dbReference type="InterPro" id="IPR036942">
    <property type="entry name" value="Beta-barrel_TonB_sf"/>
</dbReference>
<dbReference type="GO" id="GO:0044718">
    <property type="term" value="P:siderophore transmembrane transport"/>
    <property type="evidence" value="ECO:0007669"/>
    <property type="project" value="TreeGrafter"/>
</dbReference>
<feature type="signal peptide" evidence="13">
    <location>
        <begin position="1"/>
        <end position="26"/>
    </location>
</feature>
<comment type="similarity">
    <text evidence="2">Belongs to the TonB-dependent receptor family. Hemoglobin/haptoglobin binding protein subfamily.</text>
</comment>
<proteinExistence type="inferred from homology"/>
<feature type="chain" id="PRO_5030619442" evidence="13">
    <location>
        <begin position="27"/>
        <end position="644"/>
    </location>
</feature>
<gene>
    <name evidence="16" type="ORF">GTH32_10120</name>
</gene>
<sequence>MTLHTKTTLTAVATTVFSLLSASAVAKSSAPEDIETLTITGTRLPVSLTKLPASVSVLTEQDIAASGAFQLTDLLRGLPGVSLAQSGSPGGLSEVRVRGSESNHLLVLIDGVVVNDIGQSSVIDLSHLTIANIERIELLKGPQSAMWGSGAIGGVLSITTKGANNAEQTPSADISAGIGTQGSYQGSVNIATQADDFSLRAYANYLKTEGDNISRLGNEDDGYDNMTVGLNLGYNINNSHRISATLRNTGYQNEYDPIDFVTTGLPVDGDNITDADQVTAQFGWSYDDNDSAYKAKTTLNYHQDDIDNSTDGAFTTGSTGERIDINHTSFYRTTNWQLAAGGEYLQRFYEQRGLVVYGDPNQRRHDTTTSVFVEANGDLTESLFTTLSARYDDNSEFDNAFTYRAGLTWQLNRHYALFSSVGKAVKAPTFTELYGYFPSTFVGNPDLLPEQSEEWEIGVKARWQDASLQVSAYSAQLEDEINGSVYLAEQQIFTAANVDSESNRNGVDIEAKWDTQWATLSAGYSYLDADQTSFGVETTELRRPRHQGSLSLYSNLGTERFSVYAKLAYTGTHFDTFYPPYPALSQTIALSAYTLGSVNIGYKVSELWQLSLKVNNVFDTEYEDIVGFAGQEQRAMLTASYHFQ</sequence>
<evidence type="ECO:0000256" key="5">
    <source>
        <dbReference type="ARBA" id="ARBA00022692"/>
    </source>
</evidence>
<dbReference type="AlphaFoldDB" id="A0A7X5LLG6"/>
<keyword evidence="10 11" id="KW-0998">Cell outer membrane</keyword>
<dbReference type="SUPFAM" id="SSF56935">
    <property type="entry name" value="Porins"/>
    <property type="match status" value="1"/>
</dbReference>
<evidence type="ECO:0000256" key="13">
    <source>
        <dbReference type="SAM" id="SignalP"/>
    </source>
</evidence>